<sequence>MPRFFVQPEFVYEQKISIRGGDSRHITNVLRLGRGDVINVFDGTGKEYVVLIERASASTVEGRIITEKTIEVESLVEITLFQGLPKAKKMDLIVEKCTELGINKIVPIRTARTIPETDADYTGTSQMKVRLSRWNKIARESSKQSGRVKIPEVCDLIPFSHAINEKTDLSLIPFEGEREQGIKKTLKRCPVASYPCRVGIFIGPEGGWTKEEIGQARHNGIIPVSLGLRILRTETAAMIACALVLYELEPIIKSKIPGVSDN</sequence>
<dbReference type="SUPFAM" id="SSF75217">
    <property type="entry name" value="alpha/beta knot"/>
    <property type="match status" value="1"/>
</dbReference>
<dbReference type="InterPro" id="IPR029026">
    <property type="entry name" value="tRNA_m1G_MTases_N"/>
</dbReference>
<dbReference type="NCBIfam" id="TIGR00046">
    <property type="entry name" value="RsmE family RNA methyltransferase"/>
    <property type="match status" value="1"/>
</dbReference>
<comment type="similarity">
    <text evidence="2 10">Belongs to the RNA methyltransferase RsmE family.</text>
</comment>
<dbReference type="GO" id="GO:0005737">
    <property type="term" value="C:cytoplasm"/>
    <property type="evidence" value="ECO:0007669"/>
    <property type="project" value="UniProtKB-SubCell"/>
</dbReference>
<accession>A0A2M6ZFI2</accession>
<keyword evidence="4 10" id="KW-0698">rRNA processing</keyword>
<dbReference type="PANTHER" id="PTHR30027:SF3">
    <property type="entry name" value="16S RRNA (URACIL(1498)-N(3))-METHYLTRANSFERASE"/>
    <property type="match status" value="1"/>
</dbReference>
<evidence type="ECO:0000313" key="14">
    <source>
        <dbReference type="Proteomes" id="UP000229227"/>
    </source>
</evidence>
<dbReference type="InterPro" id="IPR015947">
    <property type="entry name" value="PUA-like_sf"/>
</dbReference>
<evidence type="ECO:0000256" key="8">
    <source>
        <dbReference type="ARBA" id="ARBA00025699"/>
    </source>
</evidence>
<keyword evidence="6 10" id="KW-0808">Transferase</keyword>
<dbReference type="CDD" id="cd18084">
    <property type="entry name" value="RsmE-like"/>
    <property type="match status" value="1"/>
</dbReference>
<keyword evidence="3 10" id="KW-0963">Cytoplasm</keyword>
<reference evidence="14" key="1">
    <citation type="submission" date="2017-09" db="EMBL/GenBank/DDBJ databases">
        <title>Depth-based differentiation of microbial function through sediment-hosted aquifers and enrichment of novel symbionts in the deep terrestrial subsurface.</title>
        <authorList>
            <person name="Probst A.J."/>
            <person name="Ladd B."/>
            <person name="Jarett J.K."/>
            <person name="Geller-Mcgrath D.E."/>
            <person name="Sieber C.M.K."/>
            <person name="Emerson J.B."/>
            <person name="Anantharaman K."/>
            <person name="Thomas B.C."/>
            <person name="Malmstrom R."/>
            <person name="Stieglmeier M."/>
            <person name="Klingl A."/>
            <person name="Woyke T."/>
            <person name="Ryan C.M."/>
            <person name="Banfield J.F."/>
        </authorList>
    </citation>
    <scope>NUCLEOTIDE SEQUENCE [LARGE SCALE GENOMIC DNA]</scope>
</reference>
<dbReference type="AlphaFoldDB" id="A0A2M6ZFI2"/>
<comment type="caution">
    <text evidence="13">The sequence shown here is derived from an EMBL/GenBank/DDBJ whole genome shotgun (WGS) entry which is preliminary data.</text>
</comment>
<dbReference type="Gene3D" id="3.40.1280.10">
    <property type="match status" value="1"/>
</dbReference>
<protein>
    <recommendedName>
        <fullName evidence="10">Ribosomal RNA small subunit methyltransferase E</fullName>
        <ecNumber evidence="10">2.1.1.193</ecNumber>
    </recommendedName>
</protein>
<comment type="subcellular location">
    <subcellularLocation>
        <location evidence="1 10">Cytoplasm</location>
    </subcellularLocation>
</comment>
<dbReference type="InterPro" id="IPR029028">
    <property type="entry name" value="Alpha/beta_knot_MTases"/>
</dbReference>
<dbReference type="PANTHER" id="PTHR30027">
    <property type="entry name" value="RIBOSOMAL RNA SMALL SUBUNIT METHYLTRANSFERASE E"/>
    <property type="match status" value="1"/>
</dbReference>
<evidence type="ECO:0000256" key="2">
    <source>
        <dbReference type="ARBA" id="ARBA00005528"/>
    </source>
</evidence>
<dbReference type="InterPro" id="IPR046886">
    <property type="entry name" value="RsmE_MTase_dom"/>
</dbReference>
<dbReference type="SUPFAM" id="SSF88697">
    <property type="entry name" value="PUA domain-like"/>
    <property type="match status" value="1"/>
</dbReference>
<evidence type="ECO:0000256" key="3">
    <source>
        <dbReference type="ARBA" id="ARBA00022490"/>
    </source>
</evidence>
<feature type="domain" description="Ribosomal RNA small subunit methyltransferase E PUA-like" evidence="12">
    <location>
        <begin position="18"/>
        <end position="64"/>
    </location>
</feature>
<dbReference type="PIRSF" id="PIRSF015601">
    <property type="entry name" value="MTase_slr0722"/>
    <property type="match status" value="1"/>
</dbReference>
<dbReference type="GO" id="GO:0070042">
    <property type="term" value="F:rRNA (uridine-N3-)-methyltransferase activity"/>
    <property type="evidence" value="ECO:0007669"/>
    <property type="project" value="TreeGrafter"/>
</dbReference>
<dbReference type="EMBL" id="PEWN01000099">
    <property type="protein sequence ID" value="PIU51126.1"/>
    <property type="molecule type" value="Genomic_DNA"/>
</dbReference>
<evidence type="ECO:0000256" key="9">
    <source>
        <dbReference type="ARBA" id="ARBA00047944"/>
    </source>
</evidence>
<evidence type="ECO:0000256" key="5">
    <source>
        <dbReference type="ARBA" id="ARBA00022603"/>
    </source>
</evidence>
<evidence type="ECO:0000256" key="6">
    <source>
        <dbReference type="ARBA" id="ARBA00022679"/>
    </source>
</evidence>
<evidence type="ECO:0000259" key="11">
    <source>
        <dbReference type="Pfam" id="PF04452"/>
    </source>
</evidence>
<evidence type="ECO:0000256" key="7">
    <source>
        <dbReference type="ARBA" id="ARBA00022691"/>
    </source>
</evidence>
<dbReference type="Pfam" id="PF20260">
    <property type="entry name" value="PUA_4"/>
    <property type="match status" value="1"/>
</dbReference>
<dbReference type="InterPro" id="IPR046887">
    <property type="entry name" value="RsmE_PUA-like"/>
</dbReference>
<organism evidence="13 14">
    <name type="scientific">Candidatus Desantisbacteria bacterium CG07_land_8_20_14_0_80_39_15</name>
    <dbReference type="NCBI Taxonomy" id="1974549"/>
    <lineage>
        <taxon>Bacteria</taxon>
        <taxon>Candidatus Desantisiibacteriota</taxon>
    </lineage>
</organism>
<proteinExistence type="inferred from homology"/>
<evidence type="ECO:0000256" key="10">
    <source>
        <dbReference type="PIRNR" id="PIRNR015601"/>
    </source>
</evidence>
<dbReference type="GO" id="GO:0070475">
    <property type="term" value="P:rRNA base methylation"/>
    <property type="evidence" value="ECO:0007669"/>
    <property type="project" value="TreeGrafter"/>
</dbReference>
<evidence type="ECO:0000313" key="13">
    <source>
        <dbReference type="EMBL" id="PIU51126.1"/>
    </source>
</evidence>
<keyword evidence="5 10" id="KW-0489">Methyltransferase</keyword>
<dbReference type="InterPro" id="IPR006700">
    <property type="entry name" value="RsmE"/>
</dbReference>
<dbReference type="Pfam" id="PF04452">
    <property type="entry name" value="Methyltrans_RNA"/>
    <property type="match status" value="1"/>
</dbReference>
<name>A0A2M6ZFI2_9BACT</name>
<feature type="domain" description="Ribosomal RNA small subunit methyltransferase E methyltransferase" evidence="11">
    <location>
        <begin position="75"/>
        <end position="244"/>
    </location>
</feature>
<comment type="function">
    <text evidence="8 10">Specifically methylates the N3 position of the uracil ring of uridine 1498 (m3U1498) in 16S rRNA. Acts on the fully assembled 30S ribosomal subunit.</text>
</comment>
<dbReference type="EC" id="2.1.1.193" evidence="10"/>
<comment type="catalytic activity">
    <reaction evidence="9 10">
        <text>uridine(1498) in 16S rRNA + S-adenosyl-L-methionine = N(3)-methyluridine(1498) in 16S rRNA + S-adenosyl-L-homocysteine + H(+)</text>
        <dbReference type="Rhea" id="RHEA:42920"/>
        <dbReference type="Rhea" id="RHEA-COMP:10283"/>
        <dbReference type="Rhea" id="RHEA-COMP:10284"/>
        <dbReference type="ChEBI" id="CHEBI:15378"/>
        <dbReference type="ChEBI" id="CHEBI:57856"/>
        <dbReference type="ChEBI" id="CHEBI:59789"/>
        <dbReference type="ChEBI" id="CHEBI:65315"/>
        <dbReference type="ChEBI" id="CHEBI:74502"/>
        <dbReference type="EC" id="2.1.1.193"/>
    </reaction>
</comment>
<gene>
    <name evidence="13" type="ORF">COS91_06090</name>
</gene>
<dbReference type="Proteomes" id="UP000229227">
    <property type="component" value="Unassembled WGS sequence"/>
</dbReference>
<evidence type="ECO:0000259" key="12">
    <source>
        <dbReference type="Pfam" id="PF20260"/>
    </source>
</evidence>
<evidence type="ECO:0000256" key="1">
    <source>
        <dbReference type="ARBA" id="ARBA00004496"/>
    </source>
</evidence>
<keyword evidence="7 10" id="KW-0949">S-adenosyl-L-methionine</keyword>
<evidence type="ECO:0000256" key="4">
    <source>
        <dbReference type="ARBA" id="ARBA00022552"/>
    </source>
</evidence>